<accession>A0A382D241</accession>
<gene>
    <name evidence="1" type="ORF">METZ01_LOCUS185362</name>
</gene>
<dbReference type="AlphaFoldDB" id="A0A382D241"/>
<evidence type="ECO:0000313" key="1">
    <source>
        <dbReference type="EMBL" id="SVB32508.1"/>
    </source>
</evidence>
<sequence length="53" mass="6078">FNPENGSIKDVESYTDDFIRVGSFDLPEYRRIINAESGTVEAAFMKLENHKIL</sequence>
<organism evidence="1">
    <name type="scientific">marine metagenome</name>
    <dbReference type="NCBI Taxonomy" id="408172"/>
    <lineage>
        <taxon>unclassified sequences</taxon>
        <taxon>metagenomes</taxon>
        <taxon>ecological metagenomes</taxon>
    </lineage>
</organism>
<proteinExistence type="predicted"/>
<dbReference type="EMBL" id="UINC01037268">
    <property type="protein sequence ID" value="SVB32508.1"/>
    <property type="molecule type" value="Genomic_DNA"/>
</dbReference>
<feature type="non-terminal residue" evidence="1">
    <location>
        <position position="1"/>
    </location>
</feature>
<name>A0A382D241_9ZZZZ</name>
<reference evidence="1" key="1">
    <citation type="submission" date="2018-05" db="EMBL/GenBank/DDBJ databases">
        <authorList>
            <person name="Lanie J.A."/>
            <person name="Ng W.-L."/>
            <person name="Kazmierczak K.M."/>
            <person name="Andrzejewski T.M."/>
            <person name="Davidsen T.M."/>
            <person name="Wayne K.J."/>
            <person name="Tettelin H."/>
            <person name="Glass J.I."/>
            <person name="Rusch D."/>
            <person name="Podicherti R."/>
            <person name="Tsui H.-C.T."/>
            <person name="Winkler M.E."/>
        </authorList>
    </citation>
    <scope>NUCLEOTIDE SEQUENCE</scope>
</reference>
<protein>
    <submittedName>
        <fullName evidence="1">Uncharacterized protein</fullName>
    </submittedName>
</protein>